<sequence>MHKFVNVNTNQNQLPITNKLNCHQLPINCGKLLIQLIENKIIQPNHVQSPPKLLNCPNNHTNHKSPINNKLSNYHHQFDQLLITSQITTKPISNFKSQIPTQLPPINQFRLQKLPPINTTNYKLITKSNK</sequence>
<name>A0A9Q0LXP1_ANAIG</name>
<accession>A0A9Q0LXP1</accession>
<organism evidence="1 2">
    <name type="scientific">Anaeramoeba ignava</name>
    <name type="common">Anaerobic marine amoeba</name>
    <dbReference type="NCBI Taxonomy" id="1746090"/>
    <lineage>
        <taxon>Eukaryota</taxon>
        <taxon>Metamonada</taxon>
        <taxon>Anaeramoebidae</taxon>
        <taxon>Anaeramoeba</taxon>
    </lineage>
</organism>
<proteinExistence type="predicted"/>
<dbReference type="Proteomes" id="UP001149090">
    <property type="component" value="Unassembled WGS sequence"/>
</dbReference>
<gene>
    <name evidence="1" type="ORF">M0811_04226</name>
</gene>
<keyword evidence="2" id="KW-1185">Reference proteome</keyword>
<comment type="caution">
    <text evidence="1">The sequence shown here is derived from an EMBL/GenBank/DDBJ whole genome shotgun (WGS) entry which is preliminary data.</text>
</comment>
<protein>
    <submittedName>
        <fullName evidence="1">Uncharacterized protein</fullName>
    </submittedName>
</protein>
<reference evidence="1" key="1">
    <citation type="submission" date="2022-10" db="EMBL/GenBank/DDBJ databases">
        <title>Novel sulphate-reducing endosymbionts in the free-living metamonad Anaeramoeba.</title>
        <authorList>
            <person name="Jerlstrom-Hultqvist J."/>
            <person name="Cepicka I."/>
            <person name="Gallot-Lavallee L."/>
            <person name="Salas-Leiva D."/>
            <person name="Curtis B.A."/>
            <person name="Zahonova K."/>
            <person name="Pipaliya S."/>
            <person name="Dacks J."/>
            <person name="Roger A.J."/>
        </authorList>
    </citation>
    <scope>NUCLEOTIDE SEQUENCE</scope>
    <source>
        <strain evidence="1">BMAN</strain>
    </source>
</reference>
<evidence type="ECO:0000313" key="1">
    <source>
        <dbReference type="EMBL" id="KAJ5079205.1"/>
    </source>
</evidence>
<dbReference type="AlphaFoldDB" id="A0A9Q0LXP1"/>
<evidence type="ECO:0000313" key="2">
    <source>
        <dbReference type="Proteomes" id="UP001149090"/>
    </source>
</evidence>
<dbReference type="EMBL" id="JAPDFW010000033">
    <property type="protein sequence ID" value="KAJ5079205.1"/>
    <property type="molecule type" value="Genomic_DNA"/>
</dbReference>